<feature type="domain" description="D-isomer specific 2-hydroxyacid dehydrogenase catalytic" evidence="5">
    <location>
        <begin position="3"/>
        <end position="311"/>
    </location>
</feature>
<evidence type="ECO:0000256" key="4">
    <source>
        <dbReference type="RuleBase" id="RU003719"/>
    </source>
</evidence>
<dbReference type="CDD" id="cd12173">
    <property type="entry name" value="PGDH_4"/>
    <property type="match status" value="1"/>
</dbReference>
<dbReference type="PANTHER" id="PTHR42938">
    <property type="entry name" value="FORMATE DEHYDROGENASE 1"/>
    <property type="match status" value="1"/>
</dbReference>
<proteinExistence type="inferred from homology"/>
<dbReference type="KEGG" id="ntr:B0W44_06085"/>
<dbReference type="InterPro" id="IPR006140">
    <property type="entry name" value="D-isomer_DH_NAD-bd"/>
</dbReference>
<evidence type="ECO:0000313" key="7">
    <source>
        <dbReference type="EMBL" id="AQS55419.1"/>
    </source>
</evidence>
<dbReference type="Pfam" id="PF02826">
    <property type="entry name" value="2-Hacid_dh_C"/>
    <property type="match status" value="1"/>
</dbReference>
<dbReference type="STRING" id="1471761.B0W44_06085"/>
<dbReference type="PROSITE" id="PS00670">
    <property type="entry name" value="D_2_HYDROXYACID_DH_2"/>
    <property type="match status" value="1"/>
</dbReference>
<dbReference type="GO" id="GO:0051287">
    <property type="term" value="F:NAD binding"/>
    <property type="evidence" value="ECO:0007669"/>
    <property type="project" value="InterPro"/>
</dbReference>
<evidence type="ECO:0000256" key="3">
    <source>
        <dbReference type="ARBA" id="ARBA00023027"/>
    </source>
</evidence>
<evidence type="ECO:0000256" key="2">
    <source>
        <dbReference type="ARBA" id="ARBA00023002"/>
    </source>
</evidence>
<dbReference type="OrthoDB" id="9805416at2"/>
<dbReference type="AlphaFoldDB" id="A0A1U9K5S6"/>
<dbReference type="InterPro" id="IPR006139">
    <property type="entry name" value="D-isomer_2_OHA_DH_cat_dom"/>
</dbReference>
<accession>A0A1U9K5S6</accession>
<dbReference type="InterPro" id="IPR029753">
    <property type="entry name" value="D-isomer_DH_CS"/>
</dbReference>
<dbReference type="SUPFAM" id="SSF52283">
    <property type="entry name" value="Formate/glycerate dehydrogenase catalytic domain-like"/>
    <property type="match status" value="1"/>
</dbReference>
<protein>
    <submittedName>
        <fullName evidence="7">Hydroxyacid dehydrogenase</fullName>
    </submittedName>
</protein>
<dbReference type="InterPro" id="IPR036291">
    <property type="entry name" value="NAD(P)-bd_dom_sf"/>
</dbReference>
<dbReference type="Pfam" id="PF00389">
    <property type="entry name" value="2-Hacid_dh"/>
    <property type="match status" value="1"/>
</dbReference>
<sequence length="315" mass="34551">MEVLITEFIDESALSLFDEAGVTYAYKPEAWQGFSFDEKALASLKAIIVRNKTRVGADLLNQCPQLQVIGRLGVGLDNIDVAAAKKRGVSVVSARNANAISVAEYVIAAMLAVVRRLREADEHVTEGGWDRHTFTGLELYGKTLGLIGCGEIAQRLALRAKSLGMNVIGHDPYVAPYDFAPSELKMQLRSLDEVLERADFVSLHVPLTEGTRHLIDYKRLKQMKPSAYLINTSRGGVIQEEHLRQALQEGRLAGAVLDVLEEEPPHRDHPLLGLKGVLVTPHIAGLTVESQARVARLVIGEVLHELQGDPSICRV</sequence>
<reference evidence="7 8" key="1">
    <citation type="journal article" date="2015" name="Int. J. Syst. Evol. Microbiol.">
        <title>Novibacillus thermophilus gen. nov., sp. nov., a Gram-staining-negative and moderately thermophilic member of the family Thermoactinomycetaceae.</title>
        <authorList>
            <person name="Yang G."/>
            <person name="Chen J."/>
            <person name="Zhou S."/>
        </authorList>
    </citation>
    <scope>NUCLEOTIDE SEQUENCE [LARGE SCALE GENOMIC DNA]</scope>
    <source>
        <strain evidence="7 8">SG-1</strain>
    </source>
</reference>
<evidence type="ECO:0000313" key="8">
    <source>
        <dbReference type="Proteomes" id="UP000188603"/>
    </source>
</evidence>
<evidence type="ECO:0000259" key="5">
    <source>
        <dbReference type="Pfam" id="PF00389"/>
    </source>
</evidence>
<comment type="similarity">
    <text evidence="1 4">Belongs to the D-isomer specific 2-hydroxyacid dehydrogenase family.</text>
</comment>
<organism evidence="7 8">
    <name type="scientific">Novibacillus thermophilus</name>
    <dbReference type="NCBI Taxonomy" id="1471761"/>
    <lineage>
        <taxon>Bacteria</taxon>
        <taxon>Bacillati</taxon>
        <taxon>Bacillota</taxon>
        <taxon>Bacilli</taxon>
        <taxon>Bacillales</taxon>
        <taxon>Thermoactinomycetaceae</taxon>
        <taxon>Novibacillus</taxon>
    </lineage>
</organism>
<dbReference type="RefSeq" id="WP_077719264.1">
    <property type="nucleotide sequence ID" value="NZ_CP019699.1"/>
</dbReference>
<keyword evidence="2 4" id="KW-0560">Oxidoreductase</keyword>
<dbReference type="SUPFAM" id="SSF51735">
    <property type="entry name" value="NAD(P)-binding Rossmann-fold domains"/>
    <property type="match status" value="1"/>
</dbReference>
<gene>
    <name evidence="7" type="ORF">B0W44_06085</name>
</gene>
<dbReference type="EMBL" id="CP019699">
    <property type="protein sequence ID" value="AQS55419.1"/>
    <property type="molecule type" value="Genomic_DNA"/>
</dbReference>
<name>A0A1U9K5S6_9BACL</name>
<dbReference type="Gene3D" id="3.40.50.720">
    <property type="entry name" value="NAD(P)-binding Rossmann-like Domain"/>
    <property type="match status" value="2"/>
</dbReference>
<evidence type="ECO:0000259" key="6">
    <source>
        <dbReference type="Pfam" id="PF02826"/>
    </source>
</evidence>
<keyword evidence="3" id="KW-0520">NAD</keyword>
<dbReference type="FunFam" id="3.40.50.720:FF:000203">
    <property type="entry name" value="D-3-phosphoglycerate dehydrogenase (SerA)"/>
    <property type="match status" value="1"/>
</dbReference>
<dbReference type="Proteomes" id="UP000188603">
    <property type="component" value="Chromosome"/>
</dbReference>
<dbReference type="PANTHER" id="PTHR42938:SF9">
    <property type="entry name" value="FORMATE DEHYDROGENASE 1"/>
    <property type="match status" value="1"/>
</dbReference>
<evidence type="ECO:0000256" key="1">
    <source>
        <dbReference type="ARBA" id="ARBA00005854"/>
    </source>
</evidence>
<feature type="domain" description="D-isomer specific 2-hydroxyacid dehydrogenase NAD-binding" evidence="6">
    <location>
        <begin position="107"/>
        <end position="284"/>
    </location>
</feature>
<keyword evidence="8" id="KW-1185">Reference proteome</keyword>
<dbReference type="GO" id="GO:0016616">
    <property type="term" value="F:oxidoreductase activity, acting on the CH-OH group of donors, NAD or NADP as acceptor"/>
    <property type="evidence" value="ECO:0007669"/>
    <property type="project" value="InterPro"/>
</dbReference>